<evidence type="ECO:0000256" key="1">
    <source>
        <dbReference type="ARBA" id="ARBA00005375"/>
    </source>
</evidence>
<dbReference type="InterPro" id="IPR029033">
    <property type="entry name" value="His_PPase_superfam"/>
</dbReference>
<name>A0A6H0XYI8_9PEZI</name>
<dbReference type="InterPro" id="IPR050645">
    <property type="entry name" value="Histidine_acid_phosphatase"/>
</dbReference>
<evidence type="ECO:0000256" key="2">
    <source>
        <dbReference type="SAM" id="Phobius"/>
    </source>
</evidence>
<dbReference type="PANTHER" id="PTHR11567:SF142">
    <property type="entry name" value="PHOSPHOGLYCERATE MUTASE-LIKE PROTEIN"/>
    <property type="match status" value="1"/>
</dbReference>
<evidence type="ECO:0000313" key="5">
    <source>
        <dbReference type="Proteomes" id="UP000503462"/>
    </source>
</evidence>
<dbReference type="GO" id="GO:0016791">
    <property type="term" value="F:phosphatase activity"/>
    <property type="evidence" value="ECO:0007669"/>
    <property type="project" value="TreeGrafter"/>
</dbReference>
<comment type="similarity">
    <text evidence="1">Belongs to the histidine acid phosphatase family.</text>
</comment>
<dbReference type="Gene3D" id="3.40.50.1240">
    <property type="entry name" value="Phosphoglycerate mutase-like"/>
    <property type="match status" value="1"/>
</dbReference>
<proteinExistence type="inferred from homology"/>
<dbReference type="InterPro" id="IPR000560">
    <property type="entry name" value="His_Pase_clade-2"/>
</dbReference>
<evidence type="ECO:0000256" key="3">
    <source>
        <dbReference type="SAM" id="SignalP"/>
    </source>
</evidence>
<dbReference type="AlphaFoldDB" id="A0A6H0XYI8"/>
<dbReference type="SUPFAM" id="SSF53254">
    <property type="entry name" value="Phosphoglycerate mutase-like"/>
    <property type="match status" value="1"/>
</dbReference>
<feature type="chain" id="PRO_5026357977" description="Acid phosphatase" evidence="3">
    <location>
        <begin position="21"/>
        <end position="577"/>
    </location>
</feature>
<feature type="signal peptide" evidence="3">
    <location>
        <begin position="1"/>
        <end position="20"/>
    </location>
</feature>
<reference evidence="4 5" key="1">
    <citation type="journal article" date="2016" name="Sci. Rep.">
        <title>Peltaster fructicola genome reveals evolution from an invasive phytopathogen to an ectophytic parasite.</title>
        <authorList>
            <person name="Xu C."/>
            <person name="Chen H."/>
            <person name="Gleason M.L."/>
            <person name="Xu J.R."/>
            <person name="Liu H."/>
            <person name="Zhang R."/>
            <person name="Sun G."/>
        </authorList>
    </citation>
    <scope>NUCLEOTIDE SEQUENCE [LARGE SCALE GENOMIC DNA]</scope>
    <source>
        <strain evidence="4 5">LNHT1506</strain>
    </source>
</reference>
<keyword evidence="3" id="KW-0732">Signal</keyword>
<evidence type="ECO:0008006" key="6">
    <source>
        <dbReference type="Google" id="ProtNLM"/>
    </source>
</evidence>
<gene>
    <name evidence="4" type="ORF">AMS68_005206</name>
</gene>
<feature type="transmembrane region" description="Helical" evidence="2">
    <location>
        <begin position="460"/>
        <end position="484"/>
    </location>
</feature>
<keyword evidence="2" id="KW-1133">Transmembrane helix</keyword>
<accession>A0A6H0XYI8</accession>
<keyword evidence="2" id="KW-0812">Transmembrane</keyword>
<dbReference type="Proteomes" id="UP000503462">
    <property type="component" value="Chromosome 3"/>
</dbReference>
<dbReference type="EMBL" id="CP051141">
    <property type="protein sequence ID" value="QIW99688.1"/>
    <property type="molecule type" value="Genomic_DNA"/>
</dbReference>
<sequence>MLTHLLLLALFALLTQVAAADQIYTVWASVIYNRMGERTPGLMNQQSMLTTTGSQQSFTAGSFFRSRYLTATSGRIQGINANLLDPQQLYVLALDQQTSVASAQAFVQGLYPPVDLNSSSDPTSLASAQEYVAAPLGGYQYPQIHASDSLDALSTQLGGDLNCPAFEESEDLATANPQYQALRVSSISAYQAIAPLAQITLTPGSFAFDYATLISEYVNYLALHNSTVASLLQTPLYLDPATNQSYLHTLSWLADAQSQFLFANMSAYNGNTQAYTLPDTGGSISTIAGNMLAGLMLGRLENAILALGQGNKQPQLSVLFGDYAPLVSLFVALMRMNNTSTNFTGLPDFASSAVFELYSRENSTNASFPDPSQLFVAFHFRNGTSSSSNLLEYSTFDNGVDQPEMTWLEFQRVMTYINLGGPGDWCAQCGAQSLFCAAWNRPVTVLLPQSASTAKSLSPAAAGAVGAVVALAVATLIFGLVMFIGRVRFHRVPRSAKSELGGFKGSTRLASDRDLVIPKNGVIVEEAPADIAAGHERTGSWEMKDADAKPSARRISFDEDDLRVTPFSDPVKVHEHV</sequence>
<organism evidence="4 5">
    <name type="scientific">Peltaster fructicola</name>
    <dbReference type="NCBI Taxonomy" id="286661"/>
    <lineage>
        <taxon>Eukaryota</taxon>
        <taxon>Fungi</taxon>
        <taxon>Dikarya</taxon>
        <taxon>Ascomycota</taxon>
        <taxon>Pezizomycotina</taxon>
        <taxon>Dothideomycetes</taxon>
        <taxon>Dothideomycetes incertae sedis</taxon>
        <taxon>Peltaster</taxon>
    </lineage>
</organism>
<dbReference type="Pfam" id="PF00328">
    <property type="entry name" value="His_Phos_2"/>
    <property type="match status" value="1"/>
</dbReference>
<protein>
    <recommendedName>
        <fullName evidence="6">Acid phosphatase</fullName>
    </recommendedName>
</protein>
<dbReference type="OrthoDB" id="258392at2759"/>
<keyword evidence="5" id="KW-1185">Reference proteome</keyword>
<evidence type="ECO:0000313" key="4">
    <source>
        <dbReference type="EMBL" id="QIW99688.1"/>
    </source>
</evidence>
<dbReference type="CDD" id="cd07061">
    <property type="entry name" value="HP_HAP_like"/>
    <property type="match status" value="1"/>
</dbReference>
<keyword evidence="2" id="KW-0472">Membrane</keyword>
<dbReference type="PANTHER" id="PTHR11567">
    <property type="entry name" value="ACID PHOSPHATASE-RELATED"/>
    <property type="match status" value="1"/>
</dbReference>